<keyword evidence="1" id="KW-0472">Membrane</keyword>
<evidence type="ECO:0000313" key="3">
    <source>
        <dbReference type="Proteomes" id="UP000265520"/>
    </source>
</evidence>
<dbReference type="EMBL" id="LXQA010107282">
    <property type="protein sequence ID" value="MCI17847.1"/>
    <property type="molecule type" value="Genomic_DNA"/>
</dbReference>
<evidence type="ECO:0000256" key="1">
    <source>
        <dbReference type="SAM" id="Phobius"/>
    </source>
</evidence>
<accession>A0A392Q1I9</accession>
<reference evidence="2 3" key="1">
    <citation type="journal article" date="2018" name="Front. Plant Sci.">
        <title>Red Clover (Trifolium pratense) and Zigzag Clover (T. medium) - A Picture of Genomic Similarities and Differences.</title>
        <authorList>
            <person name="Dluhosova J."/>
            <person name="Istvanek J."/>
            <person name="Nedelnik J."/>
            <person name="Repkova J."/>
        </authorList>
    </citation>
    <scope>NUCLEOTIDE SEQUENCE [LARGE SCALE GENOMIC DNA]</scope>
    <source>
        <strain evidence="3">cv. 10/8</strain>
        <tissue evidence="2">Leaf</tissue>
    </source>
</reference>
<dbReference type="Proteomes" id="UP000265520">
    <property type="component" value="Unassembled WGS sequence"/>
</dbReference>
<feature type="transmembrane region" description="Helical" evidence="1">
    <location>
        <begin position="79"/>
        <end position="100"/>
    </location>
</feature>
<evidence type="ECO:0000313" key="2">
    <source>
        <dbReference type="EMBL" id="MCI17847.1"/>
    </source>
</evidence>
<organism evidence="2 3">
    <name type="scientific">Trifolium medium</name>
    <dbReference type="NCBI Taxonomy" id="97028"/>
    <lineage>
        <taxon>Eukaryota</taxon>
        <taxon>Viridiplantae</taxon>
        <taxon>Streptophyta</taxon>
        <taxon>Embryophyta</taxon>
        <taxon>Tracheophyta</taxon>
        <taxon>Spermatophyta</taxon>
        <taxon>Magnoliopsida</taxon>
        <taxon>eudicotyledons</taxon>
        <taxon>Gunneridae</taxon>
        <taxon>Pentapetalae</taxon>
        <taxon>rosids</taxon>
        <taxon>fabids</taxon>
        <taxon>Fabales</taxon>
        <taxon>Fabaceae</taxon>
        <taxon>Papilionoideae</taxon>
        <taxon>50 kb inversion clade</taxon>
        <taxon>NPAAA clade</taxon>
        <taxon>Hologalegina</taxon>
        <taxon>IRL clade</taxon>
        <taxon>Trifolieae</taxon>
        <taxon>Trifolium</taxon>
    </lineage>
</organism>
<proteinExistence type="predicted"/>
<protein>
    <submittedName>
        <fullName evidence="2">Zinc finger CCCH domain-containing protein 13-like</fullName>
    </submittedName>
</protein>
<dbReference type="AlphaFoldDB" id="A0A392Q1I9"/>
<keyword evidence="1" id="KW-0812">Transmembrane</keyword>
<keyword evidence="1" id="KW-1133">Transmembrane helix</keyword>
<name>A0A392Q1I9_9FABA</name>
<sequence length="101" mass="11500">MEELIKLWKEYESSHSQVEKNAESSNDGPTLEIRIPAVNVTAANHQVRSNFIVVIWMSPFVFEDMLHLSLFLLLAACDALVLVLLSFGLFFHFVYCCILVP</sequence>
<feature type="non-terminal residue" evidence="2">
    <location>
        <position position="101"/>
    </location>
</feature>
<comment type="caution">
    <text evidence="2">The sequence shown here is derived from an EMBL/GenBank/DDBJ whole genome shotgun (WGS) entry which is preliminary data.</text>
</comment>
<keyword evidence="3" id="KW-1185">Reference proteome</keyword>